<feature type="compositionally biased region" description="Polar residues" evidence="1">
    <location>
        <begin position="1"/>
        <end position="10"/>
    </location>
</feature>
<proteinExistence type="predicted"/>
<keyword evidence="4" id="KW-1185">Reference proteome</keyword>
<reference evidence="3" key="2">
    <citation type="journal article" date="2022" name="Hortic Res">
        <title>The genome of Dioscorea zingiberensis sheds light on the biosynthesis, origin and evolution of the medicinally important diosgenin saponins.</title>
        <authorList>
            <person name="Li Y."/>
            <person name="Tan C."/>
            <person name="Li Z."/>
            <person name="Guo J."/>
            <person name="Li S."/>
            <person name="Chen X."/>
            <person name="Wang C."/>
            <person name="Dai X."/>
            <person name="Yang H."/>
            <person name="Song W."/>
            <person name="Hou L."/>
            <person name="Xu J."/>
            <person name="Tong Z."/>
            <person name="Xu A."/>
            <person name="Yuan X."/>
            <person name="Wang W."/>
            <person name="Yang Q."/>
            <person name="Chen L."/>
            <person name="Sun Z."/>
            <person name="Wang K."/>
            <person name="Pan B."/>
            <person name="Chen J."/>
            <person name="Bao Y."/>
            <person name="Liu F."/>
            <person name="Qi X."/>
            <person name="Gang D.R."/>
            <person name="Wen J."/>
            <person name="Li J."/>
        </authorList>
    </citation>
    <scope>NUCLEOTIDE SEQUENCE</scope>
    <source>
        <strain evidence="3">Dzin_1.0</strain>
    </source>
</reference>
<dbReference type="InterPro" id="IPR025422">
    <property type="entry name" value="TGA_domain"/>
</dbReference>
<dbReference type="GO" id="GO:0043565">
    <property type="term" value="F:sequence-specific DNA binding"/>
    <property type="evidence" value="ECO:0007669"/>
    <property type="project" value="InterPro"/>
</dbReference>
<gene>
    <name evidence="3" type="ORF">J5N97_002743</name>
</gene>
<feature type="region of interest" description="Disordered" evidence="1">
    <location>
        <begin position="1"/>
        <end position="26"/>
    </location>
</feature>
<dbReference type="InterPro" id="IPR051886">
    <property type="entry name" value="Seed_Dev/Stress_Resp_Reg"/>
</dbReference>
<sequence length="263" mass="29452">MNSCSQNSGTAPDDEEQQQSSSSPLKCLSLLKPLDFSRRAEKLPEVYGQWRAEQRASAGRIERQLRTRRALDDLIDAQLARFDAHYNHSPLLLRPRDVARLLDPPWNPPLANAALSWLGDWRPSAILSLARILSSFSPPSSSLSSLSPRAHRTLAEAIRRLKVQEAVLDQQVEEWQVMASVKMASGKGVAEELAKMEEMVARSQKLRYKALELAVKWVLDRNQAAEFLVAFAGVQDLAHRHAERWRARVGPVSVAVQACLPAY</sequence>
<dbReference type="PROSITE" id="PS51806">
    <property type="entry name" value="DOG1"/>
    <property type="match status" value="1"/>
</dbReference>
<dbReference type="PANTHER" id="PTHR46354:SF4">
    <property type="entry name" value="PROTEIN DOG1-LIKE 3"/>
    <property type="match status" value="1"/>
</dbReference>
<evidence type="ECO:0000259" key="2">
    <source>
        <dbReference type="PROSITE" id="PS51806"/>
    </source>
</evidence>
<feature type="domain" description="DOG1" evidence="2">
    <location>
        <begin position="40"/>
        <end position="248"/>
    </location>
</feature>
<dbReference type="AlphaFoldDB" id="A0A9D5D4W6"/>
<dbReference type="Proteomes" id="UP001085076">
    <property type="component" value="Miscellaneous, Linkage group lg01"/>
</dbReference>
<protein>
    <recommendedName>
        <fullName evidence="2">DOG1 domain-containing protein</fullName>
    </recommendedName>
</protein>
<evidence type="ECO:0000313" key="4">
    <source>
        <dbReference type="Proteomes" id="UP001085076"/>
    </source>
</evidence>
<name>A0A9D5D4W6_9LILI</name>
<dbReference type="GO" id="GO:0006351">
    <property type="term" value="P:DNA-templated transcription"/>
    <property type="evidence" value="ECO:0007669"/>
    <property type="project" value="InterPro"/>
</dbReference>
<evidence type="ECO:0000256" key="1">
    <source>
        <dbReference type="SAM" id="MobiDB-lite"/>
    </source>
</evidence>
<accession>A0A9D5D4W6</accession>
<dbReference type="Pfam" id="PF14144">
    <property type="entry name" value="DOG1"/>
    <property type="match status" value="1"/>
</dbReference>
<dbReference type="EMBL" id="JAGGNH010000001">
    <property type="protein sequence ID" value="KAJ0984387.1"/>
    <property type="molecule type" value="Genomic_DNA"/>
</dbReference>
<dbReference type="OrthoDB" id="1611096at2759"/>
<reference evidence="3" key="1">
    <citation type="submission" date="2021-03" db="EMBL/GenBank/DDBJ databases">
        <authorList>
            <person name="Li Z."/>
            <person name="Yang C."/>
        </authorList>
    </citation>
    <scope>NUCLEOTIDE SEQUENCE</scope>
    <source>
        <strain evidence="3">Dzin_1.0</strain>
        <tissue evidence="3">Leaf</tissue>
    </source>
</reference>
<dbReference type="PANTHER" id="PTHR46354">
    <property type="entry name" value="DOG1 DOMAIN-CONTAINING PROTEIN"/>
    <property type="match status" value="1"/>
</dbReference>
<comment type="caution">
    <text evidence="3">The sequence shown here is derived from an EMBL/GenBank/DDBJ whole genome shotgun (WGS) entry which is preliminary data.</text>
</comment>
<evidence type="ECO:0000313" key="3">
    <source>
        <dbReference type="EMBL" id="KAJ0984387.1"/>
    </source>
</evidence>
<organism evidence="3 4">
    <name type="scientific">Dioscorea zingiberensis</name>
    <dbReference type="NCBI Taxonomy" id="325984"/>
    <lineage>
        <taxon>Eukaryota</taxon>
        <taxon>Viridiplantae</taxon>
        <taxon>Streptophyta</taxon>
        <taxon>Embryophyta</taxon>
        <taxon>Tracheophyta</taxon>
        <taxon>Spermatophyta</taxon>
        <taxon>Magnoliopsida</taxon>
        <taxon>Liliopsida</taxon>
        <taxon>Dioscoreales</taxon>
        <taxon>Dioscoreaceae</taxon>
        <taxon>Dioscorea</taxon>
    </lineage>
</organism>